<protein>
    <submittedName>
        <fullName evidence="1">Uncharacterized protein</fullName>
    </submittedName>
</protein>
<accession>B1ID85</accession>
<evidence type="ECO:0000313" key="1">
    <source>
        <dbReference type="EMBL" id="ACA45903.1"/>
    </source>
</evidence>
<dbReference type="Proteomes" id="UP000008541">
    <property type="component" value="Chromosome"/>
</dbReference>
<dbReference type="RefSeq" id="WP_015957972.1">
    <property type="nucleotide sequence ID" value="NC_010516.1"/>
</dbReference>
<dbReference type="AlphaFoldDB" id="B1ID85"/>
<reference evidence="1 2" key="1">
    <citation type="journal article" date="2007" name="PLoS ONE">
        <title>Analysis of the neurotoxin complex genes in Clostridium botulinum A1-A4 and B1 strains: BoNT/A3, /Ba4 and /B1 clusters are located within plasmids.</title>
        <authorList>
            <person name="Smith T.J."/>
            <person name="Hill K.K."/>
            <person name="Foley B.T."/>
            <person name="Detter J.C."/>
            <person name="Munk A.C."/>
            <person name="Bruce D.C."/>
            <person name="Doggett N.A."/>
            <person name="Smith L.A."/>
            <person name="Marks J.D."/>
            <person name="Xie G."/>
            <person name="Brettin T.S."/>
        </authorList>
    </citation>
    <scope>NUCLEOTIDE SEQUENCE [LARGE SCALE GENOMIC DNA]</scope>
    <source>
        <strain evidence="2">Okra / Type B1</strain>
    </source>
</reference>
<gene>
    <name evidence="1" type="ordered locus">CLD_0579</name>
</gene>
<organism evidence="1 2">
    <name type="scientific">Clostridium botulinum (strain Okra / Type B1)</name>
    <dbReference type="NCBI Taxonomy" id="498213"/>
    <lineage>
        <taxon>Bacteria</taxon>
        <taxon>Bacillati</taxon>
        <taxon>Bacillota</taxon>
        <taxon>Clostridia</taxon>
        <taxon>Eubacteriales</taxon>
        <taxon>Clostridiaceae</taxon>
        <taxon>Clostridium</taxon>
    </lineage>
</organism>
<dbReference type="EMBL" id="CP000939">
    <property type="protein sequence ID" value="ACA45903.1"/>
    <property type="molecule type" value="Genomic_DNA"/>
</dbReference>
<proteinExistence type="predicted"/>
<dbReference type="HOGENOM" id="CLU_2698023_0_0_9"/>
<name>B1ID85_CLOBK</name>
<evidence type="ECO:0000313" key="2">
    <source>
        <dbReference type="Proteomes" id="UP000008541"/>
    </source>
</evidence>
<dbReference type="KEGG" id="cbb:CLD_0579"/>
<sequence length="73" mass="7981">MDGSNPAKARILAGSVNFSISPTSASVIISDISQKLKYSYTDANEGSKIKIIYSFAMLRMNFPSKIILKPRVV</sequence>